<dbReference type="VEuPathDB" id="VectorBase:LLONM1_003923"/>
<dbReference type="EMBL" id="AJWK01033958">
    <property type="status" value="NOT_ANNOTATED_CDS"/>
    <property type="molecule type" value="Genomic_DNA"/>
</dbReference>
<proteinExistence type="inferred from homology"/>
<keyword evidence="6" id="KW-0868">Chloride</keyword>
<reference evidence="10" key="1">
    <citation type="submission" date="2012-05" db="EMBL/GenBank/DDBJ databases">
        <title>Whole Genome Assembly of Lutzomyia longipalpis.</title>
        <authorList>
            <person name="Richards S."/>
            <person name="Qu C."/>
            <person name="Dillon R."/>
            <person name="Worley K."/>
            <person name="Scherer S."/>
            <person name="Batterton M."/>
            <person name="Taylor A."/>
            <person name="Hawes A."/>
            <person name="Hernandez B."/>
            <person name="Kovar C."/>
            <person name="Mandapat C."/>
            <person name="Pham C."/>
            <person name="Qu C."/>
            <person name="Jing C."/>
            <person name="Bess C."/>
            <person name="Bandaranaike D."/>
            <person name="Ngo D."/>
            <person name="Ongeri F."/>
            <person name="Arias F."/>
            <person name="Lara F."/>
            <person name="Weissenberger G."/>
            <person name="Kamau G."/>
            <person name="Han H."/>
            <person name="Shen H."/>
            <person name="Dinh H."/>
            <person name="Khalil I."/>
            <person name="Jones J."/>
            <person name="Shafer J."/>
            <person name="Jayaseelan J."/>
            <person name="Quiroz J."/>
            <person name="Blankenburg K."/>
            <person name="Nguyen L."/>
            <person name="Jackson L."/>
            <person name="Francisco L."/>
            <person name="Tang L.-Y."/>
            <person name="Pu L.-L."/>
            <person name="Perales L."/>
            <person name="Lorensuhewa L."/>
            <person name="Munidasa M."/>
            <person name="Coyle M."/>
            <person name="Taylor M."/>
            <person name="Puazo M."/>
            <person name="Firestine M."/>
            <person name="Scheel M."/>
            <person name="Javaid M."/>
            <person name="Wang M."/>
            <person name="Li M."/>
            <person name="Tabassum N."/>
            <person name="Saada N."/>
            <person name="Osuji N."/>
            <person name="Aqrawi P."/>
            <person name="Fu Q."/>
            <person name="Thornton R."/>
            <person name="Raj R."/>
            <person name="Goodspeed R."/>
            <person name="Mata R."/>
            <person name="Najjar R."/>
            <person name="Gubbala S."/>
            <person name="Lee S."/>
            <person name="Denson S."/>
            <person name="Patil S."/>
            <person name="Macmil S."/>
            <person name="Qi S."/>
            <person name="Matskevitch T."/>
            <person name="Palculict T."/>
            <person name="Mathew T."/>
            <person name="Vee V."/>
            <person name="Velamala V."/>
            <person name="Korchina V."/>
            <person name="Cai W."/>
            <person name="Liu W."/>
            <person name="Dai W."/>
            <person name="Zou X."/>
            <person name="Zhu Y."/>
            <person name="Zhang Y."/>
            <person name="Wu Y.-Q."/>
            <person name="Xin Y."/>
            <person name="Nazarath L."/>
            <person name="Kovar C."/>
            <person name="Han Y."/>
            <person name="Muzny D."/>
            <person name="Gibbs R."/>
        </authorList>
    </citation>
    <scope>NUCLEOTIDE SEQUENCE [LARGE SCALE GENOMIC DNA]</scope>
    <source>
        <strain evidence="10">Jacobina</strain>
    </source>
</reference>
<keyword evidence="3 6" id="KW-1133">Transmembrane helix</keyword>
<dbReference type="EMBL" id="GITU01001863">
    <property type="protein sequence ID" value="MBC1170566.1"/>
    <property type="molecule type" value="Transcribed_RNA"/>
</dbReference>
<dbReference type="AlphaFoldDB" id="A0A1B0GKY5"/>
<keyword evidence="6" id="KW-0813">Transport</keyword>
<dbReference type="Proteomes" id="UP000092461">
    <property type="component" value="Unassembled WGS sequence"/>
</dbReference>
<comment type="function">
    <text evidence="6">Forms chloride channels.</text>
</comment>
<reference evidence="8" key="2">
    <citation type="journal article" date="2020" name="BMC">
        <title>Leishmania infection induces a limited differential gene expression in the sand fly midgut.</title>
        <authorList>
            <person name="Coutinho-Abreu I.V."/>
            <person name="Serafim T.D."/>
            <person name="Meneses C."/>
            <person name="Kamhawi S."/>
            <person name="Oliveira F."/>
            <person name="Valenzuela J.G."/>
        </authorList>
    </citation>
    <scope>NUCLEOTIDE SEQUENCE</scope>
    <source>
        <strain evidence="8">Jacobina</strain>
        <tissue evidence="8">Midgut</tissue>
    </source>
</reference>
<keyword evidence="2 6" id="KW-0812">Transmembrane</keyword>
<comment type="similarity">
    <text evidence="5 6">Belongs to the anion channel-forming bestrophin (TC 1.A.46) family. Calcium-sensitive chloride channel subfamily.</text>
</comment>
<dbReference type="EMBL" id="AJWK01033957">
    <property type="status" value="NOT_ANNOTATED_CDS"/>
    <property type="molecule type" value="Genomic_DNA"/>
</dbReference>
<keyword evidence="6" id="KW-1003">Cell membrane</keyword>
<keyword evidence="6" id="KW-0406">Ion transport</keyword>
<comment type="subcellular location">
    <subcellularLocation>
        <location evidence="6">Cell membrane</location>
        <topology evidence="6">Multi-pass membrane protein</topology>
    </subcellularLocation>
    <subcellularLocation>
        <location evidence="1">Membrane</location>
    </subcellularLocation>
</comment>
<evidence type="ECO:0000256" key="2">
    <source>
        <dbReference type="ARBA" id="ARBA00022692"/>
    </source>
</evidence>
<protein>
    <recommendedName>
        <fullName evidence="6">Bestrophin homolog</fullName>
    </recommendedName>
</protein>
<dbReference type="VEuPathDB" id="VectorBase:LLOJ009736"/>
<dbReference type="PANTHER" id="PTHR10736">
    <property type="entry name" value="BESTROPHIN"/>
    <property type="match status" value="1"/>
</dbReference>
<evidence type="ECO:0000256" key="4">
    <source>
        <dbReference type="ARBA" id="ARBA00023136"/>
    </source>
</evidence>
<evidence type="ECO:0000313" key="8">
    <source>
        <dbReference type="EMBL" id="MBC1170566.1"/>
    </source>
</evidence>
<evidence type="ECO:0000256" key="7">
    <source>
        <dbReference type="SAM" id="MobiDB-lite"/>
    </source>
</evidence>
<dbReference type="GO" id="GO:0005886">
    <property type="term" value="C:plasma membrane"/>
    <property type="evidence" value="ECO:0007669"/>
    <property type="project" value="UniProtKB-SubCell"/>
</dbReference>
<dbReference type="PANTHER" id="PTHR10736:SF65">
    <property type="entry name" value="BESTROPHIN 1, ISOFORM C-RELATED"/>
    <property type="match status" value="1"/>
</dbReference>
<evidence type="ECO:0000256" key="3">
    <source>
        <dbReference type="ARBA" id="ARBA00022989"/>
    </source>
</evidence>
<evidence type="ECO:0000256" key="1">
    <source>
        <dbReference type="ARBA" id="ARBA00004370"/>
    </source>
</evidence>
<keyword evidence="10" id="KW-1185">Reference proteome</keyword>
<feature type="transmembrane region" description="Helical" evidence="6">
    <location>
        <begin position="39"/>
        <end position="58"/>
    </location>
</feature>
<sequence>MTVTYTAEVATCRGFGCFLKLLLRVFVGLVKYCGASTNLIPLSFVLGFYVSIVMTRWWNQYITIPWPDSIAVLVSANIHGQRQFVKWRGSIYKLVWLDLVAFLSAYYILSIIYRLLLNEQQKIVFVGLVKYCGASTNLIPLSFVLGFYVSIVMTRWWNQYITIPWPDSIAVLVSANIHGQDERGRVIRRTVMRYVCLCLTMVLTMISPRVKKRFPTLEHLVEAGLLTDNERVIMADLNMRFPRHSKHWMPIVWAASIVTRARKEGLIRDDFAVKTVIDELNKFRGQCGTLTSYDNISVPLVYTQVVTLAVYSYFIASIMASQWYEDKLVGEGHLNKIDLYFPVFSTLQFFFYMGWLKVAESLINPFGEDDDDFEVNWMVDRNLQVSYMIVDEMHHEHPELMKDQYWDEVFPVELPYTVGAEGFREEHPQPSTANIEIPKAAAEVIPVVPSKAKMDEMVGKNTQSISYRFPDQIDSEIFDDNASGIHFTAGRRNDPRHGSATSVHSVMGGSMKRVDTVASALKRFFSKDDARSNQSVEAGASTRLPASPSGTSLSGSQKVIPMGPVGSVRITDQVIEEVDEQLTITSMKGQPEVRPTAASLFATGPPTPSAPVDVPRSGVQPYTRTQSAVAHGDRDMALGVVNLDDIFSTSAPTGQYHRPTTPPGLDEFDKKRSESKESAVSQASDKNPENPTDDEFEKLRLAREKERQERKKQLIARSISSTHQEGVAMMDVDAMLEQIVAQQTSTDRQEPHH</sequence>
<name>A0A1B0GKY5_LUTLO</name>
<feature type="compositionally biased region" description="Basic and acidic residues" evidence="7">
    <location>
        <begin position="667"/>
        <end position="677"/>
    </location>
</feature>
<keyword evidence="4 6" id="KW-0472">Membrane</keyword>
<feature type="transmembrane region" description="Helical" evidence="6">
    <location>
        <begin position="191"/>
        <end position="210"/>
    </location>
</feature>
<feature type="compositionally biased region" description="Polar residues" evidence="7">
    <location>
        <begin position="548"/>
        <end position="557"/>
    </location>
</feature>
<evidence type="ECO:0000313" key="9">
    <source>
        <dbReference type="EnsemblMetazoa" id="LLOJ009736-PA"/>
    </source>
</evidence>
<dbReference type="GO" id="GO:0005254">
    <property type="term" value="F:chloride channel activity"/>
    <property type="evidence" value="ECO:0007669"/>
    <property type="project" value="UniProtKB-KW"/>
</dbReference>
<dbReference type="Pfam" id="PF01062">
    <property type="entry name" value="Bestrophin"/>
    <property type="match status" value="2"/>
</dbReference>
<dbReference type="InterPro" id="IPR021134">
    <property type="entry name" value="Bestrophin-like"/>
</dbReference>
<feature type="region of interest" description="Disordered" evidence="7">
    <location>
        <begin position="528"/>
        <end position="560"/>
    </location>
</feature>
<accession>A0A1B0GKY5</accession>
<dbReference type="EMBL" id="AJWK01033956">
    <property type="status" value="NOT_ANNOTATED_CDS"/>
    <property type="molecule type" value="Genomic_DNA"/>
</dbReference>
<dbReference type="EnsemblMetazoa" id="LLOJ009736-RA">
    <property type="protein sequence ID" value="LLOJ009736-PA"/>
    <property type="gene ID" value="LLOJ009736"/>
</dbReference>
<keyword evidence="6" id="KW-0869">Chloride channel</keyword>
<evidence type="ECO:0000256" key="6">
    <source>
        <dbReference type="RuleBase" id="RU363126"/>
    </source>
</evidence>
<dbReference type="VEuPathDB" id="VectorBase:LLONM1_000571"/>
<dbReference type="InterPro" id="IPR000615">
    <property type="entry name" value="Bestrophin"/>
</dbReference>
<feature type="transmembrane region" description="Helical" evidence="6">
    <location>
        <begin position="128"/>
        <end position="151"/>
    </location>
</feature>
<evidence type="ECO:0000313" key="10">
    <source>
        <dbReference type="Proteomes" id="UP000092461"/>
    </source>
</evidence>
<organism evidence="9 10">
    <name type="scientific">Lutzomyia longipalpis</name>
    <name type="common">Sand fly</name>
    <dbReference type="NCBI Taxonomy" id="7200"/>
    <lineage>
        <taxon>Eukaryota</taxon>
        <taxon>Metazoa</taxon>
        <taxon>Ecdysozoa</taxon>
        <taxon>Arthropoda</taxon>
        <taxon>Hexapoda</taxon>
        <taxon>Insecta</taxon>
        <taxon>Pterygota</taxon>
        <taxon>Neoptera</taxon>
        <taxon>Endopterygota</taxon>
        <taxon>Diptera</taxon>
        <taxon>Nematocera</taxon>
        <taxon>Psychodoidea</taxon>
        <taxon>Psychodidae</taxon>
        <taxon>Lutzomyia</taxon>
        <taxon>Lutzomyia</taxon>
    </lineage>
</organism>
<keyword evidence="6" id="KW-0407">Ion channel</keyword>
<reference evidence="9" key="3">
    <citation type="submission" date="2020-05" db="UniProtKB">
        <authorList>
            <consortium name="EnsemblMetazoa"/>
        </authorList>
    </citation>
    <scope>IDENTIFICATION</scope>
    <source>
        <strain evidence="9">Jacobina</strain>
    </source>
</reference>
<evidence type="ECO:0000256" key="5">
    <source>
        <dbReference type="ARBA" id="ARBA00034769"/>
    </source>
</evidence>
<feature type="compositionally biased region" description="Basic and acidic residues" evidence="7">
    <location>
        <begin position="697"/>
        <end position="712"/>
    </location>
</feature>
<dbReference type="GO" id="GO:0034707">
    <property type="term" value="C:chloride channel complex"/>
    <property type="evidence" value="ECO:0007669"/>
    <property type="project" value="UniProtKB-KW"/>
</dbReference>
<feature type="region of interest" description="Disordered" evidence="7">
    <location>
        <begin position="648"/>
        <end position="726"/>
    </location>
</feature>
<dbReference type="EMBL" id="AJWK01033955">
    <property type="status" value="NOT_ANNOTATED_CDS"/>
    <property type="molecule type" value="Genomic_DNA"/>
</dbReference>
<feature type="transmembrane region" description="Helical" evidence="6">
    <location>
        <begin position="94"/>
        <end position="116"/>
    </location>
</feature>